<name>A0A514CTA8_9CAUD</name>
<dbReference type="Proteomes" id="UP000320799">
    <property type="component" value="Segment"/>
</dbReference>
<accession>A0A514CTA8</accession>
<sequence length="414" mass="42027">MTISSETTPLLAANLTVHVVDADWPQEVRSVDALPALDANASQWALLTTNQGDTKAGLYWTQDGTRWLLVLDAQAMSQTYTTDYTIDVYYQWDTAVTPDASALVYRNAAAQAASTEIPADDPGSVWAVLTPKSGGGGGATGTVTSVAAAVPSALLAVAGSPVTTSGTLAFSLVAQSPNLIFASPTTGGAATPSFRTLVATDIPNLDVAKITSGTFAPARLGTGTASATVYLAGNGTWKQIAYSELSGTPTIPAAQIQADWAQATTTAADFIKNKPTIPAAQIQADWAQANTAALDFIKNKPTIPAQFDAVNTLAGDALELGTTAGTNVVAGMYNRCTSATAVTVTVNTGVATVGQVFEVRQAGAGIVTFTAGAGVTINAPFEGLLTTAGEGATVVLKCVAAGVFDLSGQTGTIA</sequence>
<reference evidence="1 2" key="1">
    <citation type="submission" date="2019-06" db="EMBL/GenBank/DDBJ databases">
        <authorList>
            <person name="Kincaid V.D."/>
            <person name="Fuller A."/>
            <person name="Hodges K."/>
            <person name="Bansal M."/>
            <person name="Essig J."/>
            <person name="Johnson A."/>
        </authorList>
    </citation>
    <scope>NUCLEOTIDE SEQUENCE [LARGE SCALE GENOMIC DNA]</scope>
</reference>
<evidence type="ECO:0000313" key="1">
    <source>
        <dbReference type="EMBL" id="QDH83702.1"/>
    </source>
</evidence>
<proteinExistence type="predicted"/>
<dbReference type="GeneID" id="56136135"/>
<dbReference type="EMBL" id="MN094788">
    <property type="protein sequence ID" value="QDH83702.1"/>
    <property type="molecule type" value="Genomic_DNA"/>
</dbReference>
<keyword evidence="2" id="KW-1185">Reference proteome</keyword>
<evidence type="ECO:0000313" key="2">
    <source>
        <dbReference type="Proteomes" id="UP000320799"/>
    </source>
</evidence>
<dbReference type="RefSeq" id="YP_009903859.1">
    <property type="nucleotide sequence ID" value="NC_049849.1"/>
</dbReference>
<protein>
    <submittedName>
        <fullName evidence="1">Uncharacterized protein</fullName>
    </submittedName>
</protein>
<dbReference type="KEGG" id="vg:56136135"/>
<organism evidence="1 2">
    <name type="scientific">Achromobacter phage Motura</name>
    <dbReference type="NCBI Taxonomy" id="2591403"/>
    <lineage>
        <taxon>Viruses</taxon>
        <taxon>Duplodnaviria</taxon>
        <taxon>Heunggongvirae</taxon>
        <taxon>Uroviricota</taxon>
        <taxon>Caudoviricetes</taxon>
        <taxon>Moturavirus</taxon>
        <taxon>Moturavirus motura</taxon>
    </lineage>
</organism>